<keyword evidence="2" id="KW-0862">Zinc</keyword>
<dbReference type="GO" id="GO:0000981">
    <property type="term" value="F:DNA-binding transcription factor activity, RNA polymerase II-specific"/>
    <property type="evidence" value="ECO:0007669"/>
    <property type="project" value="InterPro"/>
</dbReference>
<dbReference type="Gene3D" id="4.10.240.10">
    <property type="entry name" value="Zn(2)-C6 fungal-type DNA-binding domain"/>
    <property type="match status" value="1"/>
</dbReference>
<keyword evidence="7" id="KW-0472">Membrane</keyword>
<dbReference type="PANTHER" id="PTHR36206">
    <property type="entry name" value="ASPERCRYPTIN BIOSYNTHESIS CLUSTER-SPECIFIC TRANSCRIPTION REGULATOR ATNN-RELATED"/>
    <property type="match status" value="1"/>
</dbReference>
<evidence type="ECO:0000256" key="3">
    <source>
        <dbReference type="ARBA" id="ARBA00023015"/>
    </source>
</evidence>
<keyword evidence="5" id="KW-0804">Transcription</keyword>
<evidence type="ECO:0000313" key="10">
    <source>
        <dbReference type="Proteomes" id="UP000799439"/>
    </source>
</evidence>
<keyword evidence="10" id="KW-1185">Reference proteome</keyword>
<dbReference type="EMBL" id="ML996085">
    <property type="protein sequence ID" value="KAF2152874.1"/>
    <property type="molecule type" value="Genomic_DNA"/>
</dbReference>
<keyword evidence="7" id="KW-1133">Transmembrane helix</keyword>
<evidence type="ECO:0000259" key="8">
    <source>
        <dbReference type="PROSITE" id="PS50048"/>
    </source>
</evidence>
<organism evidence="9 10">
    <name type="scientific">Myriangium duriaei CBS 260.36</name>
    <dbReference type="NCBI Taxonomy" id="1168546"/>
    <lineage>
        <taxon>Eukaryota</taxon>
        <taxon>Fungi</taxon>
        <taxon>Dikarya</taxon>
        <taxon>Ascomycota</taxon>
        <taxon>Pezizomycotina</taxon>
        <taxon>Dothideomycetes</taxon>
        <taxon>Dothideomycetidae</taxon>
        <taxon>Myriangiales</taxon>
        <taxon>Myriangiaceae</taxon>
        <taxon>Myriangium</taxon>
    </lineage>
</organism>
<evidence type="ECO:0000256" key="2">
    <source>
        <dbReference type="ARBA" id="ARBA00022833"/>
    </source>
</evidence>
<dbReference type="Proteomes" id="UP000799439">
    <property type="component" value="Unassembled WGS sequence"/>
</dbReference>
<dbReference type="Pfam" id="PF11951">
    <property type="entry name" value="Fungal_trans_2"/>
    <property type="match status" value="1"/>
</dbReference>
<gene>
    <name evidence="9" type="ORF">K461DRAFT_130563</name>
</gene>
<comment type="caution">
    <text evidence="9">The sequence shown here is derived from an EMBL/GenBank/DDBJ whole genome shotgun (WGS) entry which is preliminary data.</text>
</comment>
<dbReference type="InterPro" id="IPR036864">
    <property type="entry name" value="Zn2-C6_fun-type_DNA-bd_sf"/>
</dbReference>
<keyword evidence="1" id="KW-0479">Metal-binding</keyword>
<dbReference type="CDD" id="cd00067">
    <property type="entry name" value="GAL4"/>
    <property type="match status" value="1"/>
</dbReference>
<sequence>MSRPQQIVFSILQDNERFRPRAAHKKSRAGCRTCKSRRVKCDETQPICDRCRRSCRVCIQESPIQESNSFSQQSERTAISRAVDNMAINIDDGTRAGLEYFVYRSLPICNMTGPNAIWTYLTEAVKKEPSLLHLLAAIGHQHMTLEHDDPLEDDSRGALRMRAISVLREAIAMQDNDNIGNAAFGCLLLVVLETLRGSWDEMLVHLKHGIRITGTTVSDPILATHLRECAKFMKRYALMAILFNPPSDQVYELRDFYDTEVIVDPASIDLSSIEAILEEIDSVSLRIAQAVSIVNWPRVDRRNDSVSSRKFSISTISSSISNLRKRQSKLMTVLDGFIASDDFLGSRDSAVLAFAKAQCTMQRIFLRCSWSRLQTNFDLETASFSEIISLMGFALDQLGSLEDMHGVPHMEHAAFSLSLGAIYILVLVVARCRDPTIRQAAMNMLDRCPEREGPWTVKLGKAMCEAIVGFEVQSAQRSPYYEISQYIPEDCRVHLWTLADREPEEGAPGFCRILKLFHRSVATDGYSVCEIELVD</sequence>
<dbReference type="SUPFAM" id="SSF57701">
    <property type="entry name" value="Zn2/Cys6 DNA-binding domain"/>
    <property type="match status" value="1"/>
</dbReference>
<evidence type="ECO:0000313" key="9">
    <source>
        <dbReference type="EMBL" id="KAF2152874.1"/>
    </source>
</evidence>
<dbReference type="GO" id="GO:0008270">
    <property type="term" value="F:zinc ion binding"/>
    <property type="evidence" value="ECO:0007669"/>
    <property type="project" value="InterPro"/>
</dbReference>
<evidence type="ECO:0000256" key="5">
    <source>
        <dbReference type="ARBA" id="ARBA00023163"/>
    </source>
</evidence>
<evidence type="ECO:0000256" key="6">
    <source>
        <dbReference type="ARBA" id="ARBA00023242"/>
    </source>
</evidence>
<keyword evidence="6" id="KW-0539">Nucleus</keyword>
<accession>A0A9P4J1C1</accession>
<dbReference type="InterPro" id="IPR021858">
    <property type="entry name" value="Fun_TF"/>
</dbReference>
<keyword evidence="3" id="KW-0805">Transcription regulation</keyword>
<evidence type="ECO:0000256" key="1">
    <source>
        <dbReference type="ARBA" id="ARBA00022723"/>
    </source>
</evidence>
<evidence type="ECO:0000256" key="7">
    <source>
        <dbReference type="SAM" id="Phobius"/>
    </source>
</evidence>
<keyword evidence="7" id="KW-0812">Transmembrane</keyword>
<name>A0A9P4J1C1_9PEZI</name>
<dbReference type="OrthoDB" id="2593732at2759"/>
<feature type="transmembrane region" description="Helical" evidence="7">
    <location>
        <begin position="413"/>
        <end position="432"/>
    </location>
</feature>
<reference evidence="9" key="1">
    <citation type="journal article" date="2020" name="Stud. Mycol.">
        <title>101 Dothideomycetes genomes: a test case for predicting lifestyles and emergence of pathogens.</title>
        <authorList>
            <person name="Haridas S."/>
            <person name="Albert R."/>
            <person name="Binder M."/>
            <person name="Bloem J."/>
            <person name="Labutti K."/>
            <person name="Salamov A."/>
            <person name="Andreopoulos B."/>
            <person name="Baker S."/>
            <person name="Barry K."/>
            <person name="Bills G."/>
            <person name="Bluhm B."/>
            <person name="Cannon C."/>
            <person name="Castanera R."/>
            <person name="Culley D."/>
            <person name="Daum C."/>
            <person name="Ezra D."/>
            <person name="Gonzalez J."/>
            <person name="Henrissat B."/>
            <person name="Kuo A."/>
            <person name="Liang C."/>
            <person name="Lipzen A."/>
            <person name="Lutzoni F."/>
            <person name="Magnuson J."/>
            <person name="Mondo S."/>
            <person name="Nolan M."/>
            <person name="Ohm R."/>
            <person name="Pangilinan J."/>
            <person name="Park H.-J."/>
            <person name="Ramirez L."/>
            <person name="Alfaro M."/>
            <person name="Sun H."/>
            <person name="Tritt A."/>
            <person name="Yoshinaga Y."/>
            <person name="Zwiers L.-H."/>
            <person name="Turgeon B."/>
            <person name="Goodwin S."/>
            <person name="Spatafora J."/>
            <person name="Crous P."/>
            <person name="Grigoriev I."/>
        </authorList>
    </citation>
    <scope>NUCLEOTIDE SEQUENCE</scope>
    <source>
        <strain evidence="9">CBS 260.36</strain>
    </source>
</reference>
<dbReference type="InterPro" id="IPR001138">
    <property type="entry name" value="Zn2Cys6_DnaBD"/>
</dbReference>
<proteinExistence type="predicted"/>
<dbReference type="AlphaFoldDB" id="A0A9P4J1C1"/>
<protein>
    <recommendedName>
        <fullName evidence="8">Zn(2)-C6 fungal-type domain-containing protein</fullName>
    </recommendedName>
</protein>
<dbReference type="GO" id="GO:0003677">
    <property type="term" value="F:DNA binding"/>
    <property type="evidence" value="ECO:0007669"/>
    <property type="project" value="UniProtKB-KW"/>
</dbReference>
<dbReference type="PANTHER" id="PTHR36206:SF13">
    <property type="entry name" value="TRANSCRIPTIONAL REGULATORY PROTEIN MOC3"/>
    <property type="match status" value="1"/>
</dbReference>
<dbReference type="SMART" id="SM00066">
    <property type="entry name" value="GAL4"/>
    <property type="match status" value="1"/>
</dbReference>
<dbReference type="InterPro" id="IPR052360">
    <property type="entry name" value="Transcr_Regulatory_Proteins"/>
</dbReference>
<evidence type="ECO:0000256" key="4">
    <source>
        <dbReference type="ARBA" id="ARBA00023125"/>
    </source>
</evidence>
<keyword evidence="4" id="KW-0238">DNA-binding</keyword>
<feature type="domain" description="Zn(2)-C6 fungal-type" evidence="8">
    <location>
        <begin position="30"/>
        <end position="60"/>
    </location>
</feature>
<dbReference type="PROSITE" id="PS50048">
    <property type="entry name" value="ZN2_CY6_FUNGAL_2"/>
    <property type="match status" value="1"/>
</dbReference>
<dbReference type="PROSITE" id="PS00463">
    <property type="entry name" value="ZN2_CY6_FUNGAL_1"/>
    <property type="match status" value="1"/>
</dbReference>